<keyword evidence="6 9" id="KW-0378">Hydrolase</keyword>
<comment type="caution">
    <text evidence="10">The sequence shown here is derived from an EMBL/GenBank/DDBJ whole genome shotgun (WGS) entry which is preliminary data.</text>
</comment>
<reference evidence="10 11" key="1">
    <citation type="submission" date="2019-07" db="EMBL/GenBank/DDBJ databases">
        <title>Whole genome shotgun sequence of Meiothermus hypogaeus NBRC 106114.</title>
        <authorList>
            <person name="Hosoyama A."/>
            <person name="Uohara A."/>
            <person name="Ohji S."/>
            <person name="Ichikawa N."/>
        </authorList>
    </citation>
    <scope>NUCLEOTIDE SEQUENCE [LARGE SCALE GENOMIC DNA]</scope>
    <source>
        <strain evidence="10 11">NBRC 106114</strain>
    </source>
</reference>
<dbReference type="AlphaFoldDB" id="A0A511R345"/>
<evidence type="ECO:0000256" key="7">
    <source>
        <dbReference type="ARBA" id="ARBA00022842"/>
    </source>
</evidence>
<accession>A0A511R345</accession>
<evidence type="ECO:0000256" key="5">
    <source>
        <dbReference type="ARBA" id="ARBA00022759"/>
    </source>
</evidence>
<keyword evidence="7 9" id="KW-0460">Magnesium</keyword>
<dbReference type="NCBIfam" id="TIGR01573">
    <property type="entry name" value="cas2"/>
    <property type="match status" value="1"/>
</dbReference>
<dbReference type="RefSeq" id="WP_119339771.1">
    <property type="nucleotide sequence ID" value="NZ_BJXL01000073.1"/>
</dbReference>
<keyword evidence="8 9" id="KW-0051">Antiviral defense</keyword>
<name>A0A511R345_9DEIN</name>
<sequence>MPTDSRFFTIAYDIPDDGRRVKVANTLKSFGERVQLSVFECWLSPAQLGELKKLLQKKAELSQDSIRIYPIGGTVEVLGTGRIIEDPDFLIL</sequence>
<dbReference type="GO" id="GO:0043571">
    <property type="term" value="P:maintenance of CRISPR repeat elements"/>
    <property type="evidence" value="ECO:0007669"/>
    <property type="project" value="UniProtKB-UniRule"/>
</dbReference>
<dbReference type="GO" id="GO:0051607">
    <property type="term" value="P:defense response to virus"/>
    <property type="evidence" value="ECO:0007669"/>
    <property type="project" value="UniProtKB-UniRule"/>
</dbReference>
<dbReference type="Pfam" id="PF09827">
    <property type="entry name" value="CRISPR_Cas2"/>
    <property type="match status" value="1"/>
</dbReference>
<evidence type="ECO:0000256" key="4">
    <source>
        <dbReference type="ARBA" id="ARBA00022723"/>
    </source>
</evidence>
<evidence type="ECO:0000256" key="3">
    <source>
        <dbReference type="ARBA" id="ARBA00022722"/>
    </source>
</evidence>
<dbReference type="GO" id="GO:0004521">
    <property type="term" value="F:RNA endonuclease activity"/>
    <property type="evidence" value="ECO:0007669"/>
    <property type="project" value="InterPro"/>
</dbReference>
<dbReference type="GO" id="GO:0046872">
    <property type="term" value="F:metal ion binding"/>
    <property type="evidence" value="ECO:0007669"/>
    <property type="project" value="UniProtKB-UniRule"/>
</dbReference>
<dbReference type="Gene3D" id="3.30.70.240">
    <property type="match status" value="1"/>
</dbReference>
<dbReference type="CDD" id="cd09725">
    <property type="entry name" value="Cas2_I_II_III"/>
    <property type="match status" value="1"/>
</dbReference>
<evidence type="ECO:0000256" key="9">
    <source>
        <dbReference type="HAMAP-Rule" id="MF_01471"/>
    </source>
</evidence>
<dbReference type="InterPro" id="IPR019199">
    <property type="entry name" value="Virulence_VapD/CRISPR_Cas2"/>
</dbReference>
<dbReference type="OrthoDB" id="9798176at2"/>
<keyword evidence="3 9" id="KW-0540">Nuclease</keyword>
<dbReference type="SUPFAM" id="SSF143430">
    <property type="entry name" value="TTP0101/SSO1404-like"/>
    <property type="match status" value="1"/>
</dbReference>
<evidence type="ECO:0000256" key="8">
    <source>
        <dbReference type="ARBA" id="ARBA00023118"/>
    </source>
</evidence>
<organism evidence="10 11">
    <name type="scientific">Meiothermus hypogaeus NBRC 106114</name>
    <dbReference type="NCBI Taxonomy" id="1227553"/>
    <lineage>
        <taxon>Bacteria</taxon>
        <taxon>Thermotogati</taxon>
        <taxon>Deinococcota</taxon>
        <taxon>Deinococci</taxon>
        <taxon>Thermales</taxon>
        <taxon>Thermaceae</taxon>
        <taxon>Meiothermus</taxon>
    </lineage>
</organism>
<dbReference type="EMBL" id="BJXL01000073">
    <property type="protein sequence ID" value="GEM84038.1"/>
    <property type="molecule type" value="Genomic_DNA"/>
</dbReference>
<evidence type="ECO:0000313" key="11">
    <source>
        <dbReference type="Proteomes" id="UP000321197"/>
    </source>
</evidence>
<comment type="cofactor">
    <cofactor evidence="1 9">
        <name>Mg(2+)</name>
        <dbReference type="ChEBI" id="CHEBI:18420"/>
    </cofactor>
</comment>
<evidence type="ECO:0000256" key="6">
    <source>
        <dbReference type="ARBA" id="ARBA00022801"/>
    </source>
</evidence>
<feature type="binding site" evidence="9">
    <location>
        <position position="13"/>
    </location>
    <ligand>
        <name>Mg(2+)</name>
        <dbReference type="ChEBI" id="CHEBI:18420"/>
        <note>catalytic</note>
    </ligand>
</feature>
<dbReference type="EC" id="3.1.-.-" evidence="9"/>
<comment type="function">
    <text evidence="9">CRISPR (clustered regularly interspaced short palindromic repeat), is an adaptive immune system that provides protection against mobile genetic elements (viruses, transposable elements and conjugative plasmids). CRISPR clusters contain sequences complementary to antecedent mobile elements and target invading nucleic acids. CRISPR clusters are transcribed and processed into CRISPR RNA (crRNA). Functions as a ssRNA-specific endoribonuclease. Involved in the integration of spacer DNA into the CRISPR cassette.</text>
</comment>
<gene>
    <name evidence="9" type="primary">cas2</name>
    <name evidence="10" type="ORF">MHY01S_22040</name>
</gene>
<dbReference type="HAMAP" id="MF_01471">
    <property type="entry name" value="Cas2"/>
    <property type="match status" value="1"/>
</dbReference>
<dbReference type="GO" id="GO:0016787">
    <property type="term" value="F:hydrolase activity"/>
    <property type="evidence" value="ECO:0007669"/>
    <property type="project" value="UniProtKB-KW"/>
</dbReference>
<evidence type="ECO:0000256" key="1">
    <source>
        <dbReference type="ARBA" id="ARBA00001946"/>
    </source>
</evidence>
<comment type="subunit">
    <text evidence="9">Homodimer, forms a heterotetramer with a Cas1 homodimer.</text>
</comment>
<dbReference type="PANTHER" id="PTHR34405">
    <property type="entry name" value="CRISPR-ASSOCIATED ENDORIBONUCLEASE CAS2"/>
    <property type="match status" value="1"/>
</dbReference>
<dbReference type="InterPro" id="IPR021127">
    <property type="entry name" value="CRISPR_associated_Cas2"/>
</dbReference>
<dbReference type="Proteomes" id="UP000321197">
    <property type="component" value="Unassembled WGS sequence"/>
</dbReference>
<comment type="similarity">
    <text evidence="2 9">Belongs to the CRISPR-associated endoribonuclease Cas2 protein family.</text>
</comment>
<evidence type="ECO:0000313" key="10">
    <source>
        <dbReference type="EMBL" id="GEM84038.1"/>
    </source>
</evidence>
<protein>
    <recommendedName>
        <fullName evidence="9">CRISPR-associated endoribonuclease Cas2</fullName>
        <ecNumber evidence="9">3.1.-.-</ecNumber>
    </recommendedName>
</protein>
<dbReference type="PANTHER" id="PTHR34405:SF3">
    <property type="entry name" value="CRISPR-ASSOCIATED ENDORIBONUCLEASE CAS2 3"/>
    <property type="match status" value="1"/>
</dbReference>
<evidence type="ECO:0000256" key="2">
    <source>
        <dbReference type="ARBA" id="ARBA00009959"/>
    </source>
</evidence>
<keyword evidence="5 9" id="KW-0255">Endonuclease</keyword>
<proteinExistence type="inferred from homology"/>
<keyword evidence="4 9" id="KW-0479">Metal-binding</keyword>